<evidence type="ECO:0000256" key="2">
    <source>
        <dbReference type="ARBA" id="ARBA00022603"/>
    </source>
</evidence>
<dbReference type="InterPro" id="IPR007213">
    <property type="entry name" value="Ppm1/Ppm2/Tcmp"/>
</dbReference>
<dbReference type="PANTHER" id="PTHR43619:SF2">
    <property type="entry name" value="S-ADENOSYL-L-METHIONINE-DEPENDENT METHYLTRANSFERASES SUPERFAMILY PROTEIN"/>
    <property type="match status" value="1"/>
</dbReference>
<evidence type="ECO:0000313" key="5">
    <source>
        <dbReference type="EMBL" id="MEA9355975.1"/>
    </source>
</evidence>
<dbReference type="NCBIfam" id="TIGR00027">
    <property type="entry name" value="mthyl_TIGR00027"/>
    <property type="match status" value="1"/>
</dbReference>
<name>A0ABU5VSD7_9BACT</name>
<keyword evidence="4" id="KW-0949">S-adenosyl-L-methionine</keyword>
<protein>
    <recommendedName>
        <fullName evidence="4">S-adenosyl-L-methionine-dependent methyltransferase</fullName>
        <ecNumber evidence="4">2.1.1.-</ecNumber>
    </recommendedName>
</protein>
<gene>
    <name evidence="5" type="ORF">SHI21_07180</name>
</gene>
<keyword evidence="2 4" id="KW-0489">Methyltransferase</keyword>
<dbReference type="Proteomes" id="UP001302274">
    <property type="component" value="Unassembled WGS sequence"/>
</dbReference>
<dbReference type="RefSeq" id="WP_323575618.1">
    <property type="nucleotide sequence ID" value="NZ_JAYGJQ010000001.1"/>
</dbReference>
<evidence type="ECO:0000313" key="6">
    <source>
        <dbReference type="Proteomes" id="UP001302274"/>
    </source>
</evidence>
<proteinExistence type="inferred from homology"/>
<dbReference type="Pfam" id="PF04072">
    <property type="entry name" value="LCM"/>
    <property type="match status" value="1"/>
</dbReference>
<dbReference type="GO" id="GO:0032259">
    <property type="term" value="P:methylation"/>
    <property type="evidence" value="ECO:0007669"/>
    <property type="project" value="UniProtKB-KW"/>
</dbReference>
<dbReference type="PANTHER" id="PTHR43619">
    <property type="entry name" value="S-ADENOSYL-L-METHIONINE-DEPENDENT METHYLTRANSFERASE YKTD-RELATED"/>
    <property type="match status" value="1"/>
</dbReference>
<dbReference type="GO" id="GO:0008168">
    <property type="term" value="F:methyltransferase activity"/>
    <property type="evidence" value="ECO:0007669"/>
    <property type="project" value="UniProtKB-KW"/>
</dbReference>
<comment type="caution">
    <text evidence="5">The sequence shown here is derived from an EMBL/GenBank/DDBJ whole genome shotgun (WGS) entry which is preliminary data.</text>
</comment>
<evidence type="ECO:0000256" key="1">
    <source>
        <dbReference type="ARBA" id="ARBA00008138"/>
    </source>
</evidence>
<dbReference type="SUPFAM" id="SSF53335">
    <property type="entry name" value="S-adenosyl-L-methionine-dependent methyltransferases"/>
    <property type="match status" value="1"/>
</dbReference>
<dbReference type="InterPro" id="IPR011610">
    <property type="entry name" value="SAM_mthyl_Trfase_ML2640-like"/>
</dbReference>
<keyword evidence="6" id="KW-1185">Reference proteome</keyword>
<organism evidence="5 6">
    <name type="scientific">Bacteriovorax antarcticus</name>
    <dbReference type="NCBI Taxonomy" id="3088717"/>
    <lineage>
        <taxon>Bacteria</taxon>
        <taxon>Pseudomonadati</taxon>
        <taxon>Bdellovibrionota</taxon>
        <taxon>Bacteriovoracia</taxon>
        <taxon>Bacteriovoracales</taxon>
        <taxon>Bacteriovoracaceae</taxon>
        <taxon>Bacteriovorax</taxon>
    </lineage>
</organism>
<comment type="similarity">
    <text evidence="1 4">Belongs to the UPF0677 family.</text>
</comment>
<evidence type="ECO:0000256" key="3">
    <source>
        <dbReference type="ARBA" id="ARBA00022679"/>
    </source>
</evidence>
<keyword evidence="3 5" id="KW-0808">Transferase</keyword>
<dbReference type="Gene3D" id="3.40.50.150">
    <property type="entry name" value="Vaccinia Virus protein VP39"/>
    <property type="match status" value="1"/>
</dbReference>
<comment type="function">
    <text evidence="4">Exhibits S-adenosyl-L-methionine-dependent methyltransferase activity.</text>
</comment>
<evidence type="ECO:0000256" key="4">
    <source>
        <dbReference type="RuleBase" id="RU362030"/>
    </source>
</evidence>
<sequence>MIKHVSDTSAWVAYYRALETERSDSIFKDNFARLLLGYRSTEFARVQSNVNKWTNWTVVMRTFIIDNMIRDLISQGHTTFVNLGAGLDSRPYRMQLDSKIKWIEVDFPHLIEEKNKVLSIFNPSCDLERVALDLSKHDERIALLESLSERFETIVVLTEGVLPYLSEEEVSELSDDMMRFPSFKFWICEYFSPKSYHVLKNPKQMKVLKHTPFKFFPEVWMDFFKSRGWKLVEIKYYVDTSEQLGRATPLPAIFKLISFFMGKKWALPFRRMSGYIMWKR</sequence>
<reference evidence="5 6" key="1">
    <citation type="submission" date="2023-11" db="EMBL/GenBank/DDBJ databases">
        <title>A Novel Polar Bacteriovorax (B. antarcticus) Isolated from the Biocrust in Antarctica.</title>
        <authorList>
            <person name="Mun W."/>
            <person name="Choi S.Y."/>
            <person name="Mitchell R.J."/>
        </authorList>
    </citation>
    <scope>NUCLEOTIDE SEQUENCE [LARGE SCALE GENOMIC DNA]</scope>
    <source>
        <strain evidence="5 6">PP10</strain>
    </source>
</reference>
<dbReference type="InterPro" id="IPR029063">
    <property type="entry name" value="SAM-dependent_MTases_sf"/>
</dbReference>
<dbReference type="EC" id="2.1.1.-" evidence="4"/>
<dbReference type="EMBL" id="JAYGJQ010000001">
    <property type="protein sequence ID" value="MEA9355975.1"/>
    <property type="molecule type" value="Genomic_DNA"/>
</dbReference>
<accession>A0ABU5VSD7</accession>